<keyword evidence="5" id="KW-0472">Membrane</keyword>
<keyword evidence="5" id="KW-1133">Transmembrane helix</keyword>
<proteinExistence type="inferred from homology"/>
<accession>A0A2T3N8R6</accession>
<dbReference type="PRINTS" id="PR00813">
    <property type="entry name" value="BCTERIALGSPG"/>
</dbReference>
<dbReference type="GO" id="GO:0015628">
    <property type="term" value="P:protein secretion by the type II secretion system"/>
    <property type="evidence" value="ECO:0007669"/>
    <property type="project" value="InterPro"/>
</dbReference>
<keyword evidence="4" id="KW-0281">Fimbrium</keyword>
<dbReference type="SUPFAM" id="SSF54523">
    <property type="entry name" value="Pili subunits"/>
    <property type="match status" value="1"/>
</dbReference>
<comment type="caution">
    <text evidence="6">The sequence shown here is derived from an EMBL/GenBank/DDBJ whole genome shotgun (WGS) entry which is preliminary data.</text>
</comment>
<comment type="subunit">
    <text evidence="2">The pili are polar flexible filaments of about 5.4 nanometers diameter and 2.5 micrometers average length; they consist of only a single polypeptide chain arranged in a helical configuration of five subunits per turn in the assembled pilus.</text>
</comment>
<sequence>MKKQQGFTLIELMIVVAIIGALTAIAIPAYQSYTKKSEVASAVATLRSLLTNIDMLEQEKGEFPAATDLANVGAHEDMSALGKIGIKPVPDISGGVATFTFGSNSTITDSKKVQFQKSSTGWMCIQNTGVESKGCLDTGTIY</sequence>
<dbReference type="NCBIfam" id="TIGR02532">
    <property type="entry name" value="IV_pilin_GFxxxE"/>
    <property type="match status" value="1"/>
</dbReference>
<dbReference type="PANTHER" id="PTHR30093">
    <property type="entry name" value="GENERAL SECRETION PATHWAY PROTEIN G"/>
    <property type="match status" value="1"/>
</dbReference>
<evidence type="ECO:0000256" key="3">
    <source>
        <dbReference type="ARBA" id="ARBA00022481"/>
    </source>
</evidence>
<organism evidence="6 7">
    <name type="scientific">Photobacterium rosenbergii</name>
    <dbReference type="NCBI Taxonomy" id="294936"/>
    <lineage>
        <taxon>Bacteria</taxon>
        <taxon>Pseudomonadati</taxon>
        <taxon>Pseudomonadota</taxon>
        <taxon>Gammaproteobacteria</taxon>
        <taxon>Vibrionales</taxon>
        <taxon>Vibrionaceae</taxon>
        <taxon>Photobacterium</taxon>
    </lineage>
</organism>
<evidence type="ECO:0000256" key="4">
    <source>
        <dbReference type="RuleBase" id="RU000389"/>
    </source>
</evidence>
<dbReference type="AlphaFoldDB" id="A0A2T3N8R6"/>
<comment type="similarity">
    <text evidence="1 4">Belongs to the N-Me-Phe pilin family.</text>
</comment>
<dbReference type="Proteomes" id="UP000241346">
    <property type="component" value="Unassembled WGS sequence"/>
</dbReference>
<dbReference type="GO" id="GO:0009289">
    <property type="term" value="C:pilus"/>
    <property type="evidence" value="ECO:0007669"/>
    <property type="project" value="InterPro"/>
</dbReference>
<protein>
    <submittedName>
        <fullName evidence="6">Prepilin-type cleavage/methylation domain-containing protein</fullName>
    </submittedName>
</protein>
<dbReference type="GO" id="GO:0007155">
    <property type="term" value="P:cell adhesion"/>
    <property type="evidence" value="ECO:0007669"/>
    <property type="project" value="InterPro"/>
</dbReference>
<dbReference type="PANTHER" id="PTHR30093:SF34">
    <property type="entry name" value="PREPILIN PEPTIDASE-DEPENDENT PROTEIN D"/>
    <property type="match status" value="1"/>
</dbReference>
<dbReference type="Pfam" id="PF07963">
    <property type="entry name" value="N_methyl"/>
    <property type="match status" value="1"/>
</dbReference>
<dbReference type="Pfam" id="PF00114">
    <property type="entry name" value="Pilin"/>
    <property type="match status" value="1"/>
</dbReference>
<dbReference type="InterPro" id="IPR045584">
    <property type="entry name" value="Pilin-like"/>
</dbReference>
<dbReference type="Gene3D" id="3.30.700.10">
    <property type="entry name" value="Glycoprotein, Type 4 Pilin"/>
    <property type="match status" value="1"/>
</dbReference>
<reference evidence="6 7" key="1">
    <citation type="submission" date="2018-03" db="EMBL/GenBank/DDBJ databases">
        <title>Whole genome sequencing of Histamine producing bacteria.</title>
        <authorList>
            <person name="Butler K."/>
        </authorList>
    </citation>
    <scope>NUCLEOTIDE SEQUENCE [LARGE SCALE GENOMIC DNA]</scope>
    <source>
        <strain evidence="6 7">DSM 19138</strain>
    </source>
</reference>
<dbReference type="OrthoDB" id="5918848at2"/>
<name>A0A2T3N8R6_9GAMM</name>
<evidence type="ECO:0000313" key="6">
    <source>
        <dbReference type="EMBL" id="PSW09674.1"/>
    </source>
</evidence>
<dbReference type="InterPro" id="IPR000983">
    <property type="entry name" value="Bac_GSPG_pilin"/>
</dbReference>
<dbReference type="GO" id="GO:0015627">
    <property type="term" value="C:type II protein secretion system complex"/>
    <property type="evidence" value="ECO:0007669"/>
    <property type="project" value="InterPro"/>
</dbReference>
<dbReference type="EMBL" id="PYMB01000014">
    <property type="protein sequence ID" value="PSW09674.1"/>
    <property type="molecule type" value="Genomic_DNA"/>
</dbReference>
<dbReference type="RefSeq" id="WP_107300052.1">
    <property type="nucleotide sequence ID" value="NZ_PYMB01000014.1"/>
</dbReference>
<keyword evidence="3" id="KW-0488">Methylation</keyword>
<dbReference type="InterPro" id="IPR001082">
    <property type="entry name" value="Pilin"/>
</dbReference>
<dbReference type="PROSITE" id="PS00409">
    <property type="entry name" value="PROKAR_NTER_METHYL"/>
    <property type="match status" value="1"/>
</dbReference>
<gene>
    <name evidence="6" type="ORF">C9J01_20745</name>
</gene>
<evidence type="ECO:0000313" key="7">
    <source>
        <dbReference type="Proteomes" id="UP000241346"/>
    </source>
</evidence>
<evidence type="ECO:0000256" key="1">
    <source>
        <dbReference type="ARBA" id="ARBA00005233"/>
    </source>
</evidence>
<feature type="transmembrane region" description="Helical" evidence="5">
    <location>
        <begin position="12"/>
        <end position="30"/>
    </location>
</feature>
<keyword evidence="5" id="KW-0812">Transmembrane</keyword>
<dbReference type="InterPro" id="IPR012902">
    <property type="entry name" value="N_methyl_site"/>
</dbReference>
<evidence type="ECO:0000256" key="2">
    <source>
        <dbReference type="ARBA" id="ARBA00011156"/>
    </source>
</evidence>
<evidence type="ECO:0000256" key="5">
    <source>
        <dbReference type="SAM" id="Phobius"/>
    </source>
</evidence>